<feature type="region of interest" description="Disordered" evidence="2">
    <location>
        <begin position="60"/>
        <end position="80"/>
    </location>
</feature>
<dbReference type="EMBL" id="RCMG01000119">
    <property type="protein sequence ID" value="KAG2862801.1"/>
    <property type="molecule type" value="Genomic_DNA"/>
</dbReference>
<organism evidence="6 7">
    <name type="scientific">Phytophthora cactorum</name>
    <dbReference type="NCBI Taxonomy" id="29920"/>
    <lineage>
        <taxon>Eukaryota</taxon>
        <taxon>Sar</taxon>
        <taxon>Stramenopiles</taxon>
        <taxon>Oomycota</taxon>
        <taxon>Peronosporomycetes</taxon>
        <taxon>Peronosporales</taxon>
        <taxon>Peronosporaceae</taxon>
        <taxon>Phytophthora</taxon>
    </lineage>
</organism>
<dbReference type="EMBL" id="MJFZ01000299">
    <property type="protein sequence ID" value="RAW31957.1"/>
    <property type="molecule type" value="Genomic_DNA"/>
</dbReference>
<proteinExistence type="predicted"/>
<evidence type="ECO:0000313" key="7">
    <source>
        <dbReference type="Proteomes" id="UP000251314"/>
    </source>
</evidence>
<dbReference type="Proteomes" id="UP000251314">
    <property type="component" value="Unassembled WGS sequence"/>
</dbReference>
<accession>A0A329S531</accession>
<dbReference type="EMBL" id="RCMK01000104">
    <property type="protein sequence ID" value="KAG2948732.1"/>
    <property type="molecule type" value="Genomic_DNA"/>
</dbReference>
<reference evidence="6 7" key="1">
    <citation type="submission" date="2018-01" db="EMBL/GenBank/DDBJ databases">
        <title>Draft genome of the strawberry crown rot pathogen Phytophthora cactorum.</title>
        <authorList>
            <person name="Armitage A.D."/>
            <person name="Lysoe E."/>
            <person name="Nellist C.F."/>
            <person name="Harrison R.J."/>
            <person name="Brurberg M.B."/>
        </authorList>
    </citation>
    <scope>NUCLEOTIDE SEQUENCE [LARGE SCALE GENOMIC DNA]</scope>
    <source>
        <strain evidence="6 7">10300</strain>
    </source>
</reference>
<dbReference type="EMBL" id="RCML01000067">
    <property type="protein sequence ID" value="KAG2993859.1"/>
    <property type="molecule type" value="Genomic_DNA"/>
</dbReference>
<sequence length="439" mass="49430">MEFMIANKLAKLQVGMPLTAQPSTSVLTSSELGVLEEFLEEMNALDCQQATLTDRKTTLRKAHSKRATERSTKPYKNPNPVWKRRKEELQSLRLETQALETKVAFLRLRETHAKLFDEYMGTTKGQERWKTAAKSEREKYEQSQTKNAQLKLTLKRCQKTCDSLQAALKMTDIKDLELMINAKSLYNEMKIGDQLRLLSAALFSTLECRVQARLQELDTLLRDNRAVMAEGDTDQVQVYQQDCLNSTSVVEFTRTRLMPFSAEETSTIAWDIMKLGGFPNEQLTFGHSEEDEMVSEAWSSHSLKCGGSATLRSHCLKKRVAIPGGFAVLVEAISEWLAYPISAAPWRYVTRDAGLAVVYTLETSRSSDMCRVQSLLRLTTADSNEAGSCHQHIAQTQLTSAVSEVVIPSFQEMMQSKHQLLENTVLDSSRASAACNSFE</sequence>
<evidence type="ECO:0000313" key="5">
    <source>
        <dbReference type="EMBL" id="KAG2993859.1"/>
    </source>
</evidence>
<dbReference type="OrthoDB" id="114768at2759"/>
<dbReference type="Proteomes" id="UP000735874">
    <property type="component" value="Unassembled WGS sequence"/>
</dbReference>
<gene>
    <name evidence="6" type="ORF">PC110_g11706</name>
    <name evidence="3" type="ORF">PC113_g5989</name>
    <name evidence="4" type="ORF">PC117_g5787</name>
    <name evidence="5" type="ORF">PC118_g3802</name>
</gene>
<name>A0A329S531_9STRA</name>
<reference evidence="3" key="2">
    <citation type="submission" date="2018-10" db="EMBL/GenBank/DDBJ databases">
        <title>Effector identification in a new, highly contiguous assembly of the strawberry crown rot pathogen Phytophthora cactorum.</title>
        <authorList>
            <person name="Armitage A.D."/>
            <person name="Nellist C.F."/>
            <person name="Bates H."/>
            <person name="Vickerstaff R.J."/>
            <person name="Harrison R.J."/>
        </authorList>
    </citation>
    <scope>NUCLEOTIDE SEQUENCE</scope>
    <source>
        <strain evidence="3">15-7</strain>
        <strain evidence="4">4040</strain>
        <strain evidence="5">P415</strain>
    </source>
</reference>
<keyword evidence="7" id="KW-1185">Reference proteome</keyword>
<dbReference type="Proteomes" id="UP000736787">
    <property type="component" value="Unassembled WGS sequence"/>
</dbReference>
<dbReference type="Proteomes" id="UP000697107">
    <property type="component" value="Unassembled WGS sequence"/>
</dbReference>
<feature type="coiled-coil region" evidence="1">
    <location>
        <begin position="133"/>
        <end position="167"/>
    </location>
</feature>
<protein>
    <submittedName>
        <fullName evidence="6">Uncharacterized protein</fullName>
    </submittedName>
</protein>
<comment type="caution">
    <text evidence="6">The sequence shown here is derived from an EMBL/GenBank/DDBJ whole genome shotgun (WGS) entry which is preliminary data.</text>
</comment>
<evidence type="ECO:0000256" key="1">
    <source>
        <dbReference type="SAM" id="Coils"/>
    </source>
</evidence>
<evidence type="ECO:0000313" key="4">
    <source>
        <dbReference type="EMBL" id="KAG2948732.1"/>
    </source>
</evidence>
<dbReference type="AlphaFoldDB" id="A0A329S531"/>
<evidence type="ECO:0000256" key="2">
    <source>
        <dbReference type="SAM" id="MobiDB-lite"/>
    </source>
</evidence>
<evidence type="ECO:0000313" key="3">
    <source>
        <dbReference type="EMBL" id="KAG2862801.1"/>
    </source>
</evidence>
<keyword evidence="1" id="KW-0175">Coiled coil</keyword>
<evidence type="ECO:0000313" key="6">
    <source>
        <dbReference type="EMBL" id="RAW31957.1"/>
    </source>
</evidence>
<dbReference type="VEuPathDB" id="FungiDB:PC110_g11706"/>